<feature type="transmembrane region" description="Helical" evidence="1">
    <location>
        <begin position="340"/>
        <end position="361"/>
    </location>
</feature>
<sequence length="369" mass="42946">MLYLTLIITLLLIRSSIKKYDRVFNPFTLSLQIPLLFLLIPQIIAINIGLGEDYLLSDIVILLNILFIYIGSRINCRFWAVKEIENVNLISIISICIVCMLFFIMFPLLISYGLSLKGVRDFYEAVVFSPYASLYEISKTLLIIIVILQFLKTQKLTVGIFIVVFFLIFSGSKMAILSTLIVFVTMYEEYKKVNYTYMSFFLLFSFILMLLYHYSQSSQTEIGMAALSYFDLYKQQSIVIDMLQRNQMDYYNGQIYISSWYKLIPRLFWPDKPVDYGFALLNYKIYPEYSAEGYMPSFGLGYAYADLGFCAVALDGFLTGFSRNFFYSIFKRSNKNNTSFILYILTLNIVTFILLIAYSFCDKIKLKIK</sequence>
<proteinExistence type="predicted"/>
<gene>
    <name evidence="2" type="ORF">EC80_022200</name>
</gene>
<evidence type="ECO:0008006" key="4">
    <source>
        <dbReference type="Google" id="ProtNLM"/>
    </source>
</evidence>
<dbReference type="EMBL" id="CP036546">
    <property type="protein sequence ID" value="QCQ47333.1"/>
    <property type="molecule type" value="Genomic_DNA"/>
</dbReference>
<protein>
    <recommendedName>
        <fullName evidence="4">Oligosaccharide repeat unit polymerase</fullName>
    </recommendedName>
</protein>
<keyword evidence="1" id="KW-1133">Transmembrane helix</keyword>
<reference evidence="2 3" key="1">
    <citation type="submission" date="2019-03" db="EMBL/GenBank/DDBJ databases">
        <title>Complete genome assembly of MDR B. fragilis.</title>
        <authorList>
            <person name="Sydenham T.V."/>
            <person name="Hasman H."/>
            <person name="Justesen U.S."/>
        </authorList>
    </citation>
    <scope>NUCLEOTIDE SEQUENCE [LARGE SCALE GENOMIC DNA]</scope>
    <source>
        <strain evidence="2 3">DCMSKEJBY0001B</strain>
    </source>
</reference>
<dbReference type="RefSeq" id="WP_033572587.1">
    <property type="nucleotide sequence ID" value="NZ_CP036546.1"/>
</dbReference>
<accession>A0AAE6K7S9</accession>
<feature type="transmembrane region" description="Helical" evidence="1">
    <location>
        <begin position="87"/>
        <end position="112"/>
    </location>
</feature>
<keyword evidence="1" id="KW-0472">Membrane</keyword>
<evidence type="ECO:0000313" key="2">
    <source>
        <dbReference type="EMBL" id="QCQ47333.1"/>
    </source>
</evidence>
<feature type="transmembrane region" description="Helical" evidence="1">
    <location>
        <begin position="195"/>
        <end position="214"/>
    </location>
</feature>
<feature type="transmembrane region" description="Helical" evidence="1">
    <location>
        <begin position="300"/>
        <end position="320"/>
    </location>
</feature>
<organism evidence="2 3">
    <name type="scientific">Bacteroides fragilis</name>
    <dbReference type="NCBI Taxonomy" id="817"/>
    <lineage>
        <taxon>Bacteria</taxon>
        <taxon>Pseudomonadati</taxon>
        <taxon>Bacteroidota</taxon>
        <taxon>Bacteroidia</taxon>
        <taxon>Bacteroidales</taxon>
        <taxon>Bacteroidaceae</taxon>
        <taxon>Bacteroides</taxon>
    </lineage>
</organism>
<evidence type="ECO:0000313" key="3">
    <source>
        <dbReference type="Proteomes" id="UP000036847"/>
    </source>
</evidence>
<keyword evidence="1" id="KW-0812">Transmembrane</keyword>
<name>A0AAE6K7S9_BACFG</name>
<feature type="transmembrane region" description="Helical" evidence="1">
    <location>
        <begin position="158"/>
        <end position="183"/>
    </location>
</feature>
<feature type="transmembrane region" description="Helical" evidence="1">
    <location>
        <begin position="23"/>
        <end position="48"/>
    </location>
</feature>
<dbReference type="Proteomes" id="UP000036847">
    <property type="component" value="Chromosome"/>
</dbReference>
<feature type="transmembrane region" description="Helical" evidence="1">
    <location>
        <begin position="132"/>
        <end position="151"/>
    </location>
</feature>
<feature type="transmembrane region" description="Helical" evidence="1">
    <location>
        <begin position="54"/>
        <end position="75"/>
    </location>
</feature>
<evidence type="ECO:0000256" key="1">
    <source>
        <dbReference type="SAM" id="Phobius"/>
    </source>
</evidence>
<dbReference type="AlphaFoldDB" id="A0AAE6K7S9"/>